<evidence type="ECO:0000256" key="1">
    <source>
        <dbReference type="SAM" id="Phobius"/>
    </source>
</evidence>
<feature type="transmembrane region" description="Helical" evidence="1">
    <location>
        <begin position="58"/>
        <end position="78"/>
    </location>
</feature>
<comment type="caution">
    <text evidence="3">The sequence shown here is derived from an EMBL/GenBank/DDBJ whole genome shotgun (WGS) entry which is preliminary data.</text>
</comment>
<dbReference type="EMBL" id="JAACNH010000008">
    <property type="protein sequence ID" value="KAG8434109.1"/>
    <property type="molecule type" value="Genomic_DNA"/>
</dbReference>
<sequence>MIFNDIVTLLAAWLCLLNASSSVLASLLPLITFPICLMYITPAFTFLIYFFPCFHMPLSPCFICIHILYFPFSFVHYFP</sequence>
<keyword evidence="2" id="KW-0732">Signal</keyword>
<dbReference type="Proteomes" id="UP000812440">
    <property type="component" value="Chromosome 7"/>
</dbReference>
<keyword evidence="1" id="KW-0812">Transmembrane</keyword>
<gene>
    <name evidence="3" type="ORF">GDO86_012472</name>
</gene>
<feature type="transmembrane region" description="Helical" evidence="1">
    <location>
        <begin position="31"/>
        <end position="51"/>
    </location>
</feature>
<feature type="signal peptide" evidence="2">
    <location>
        <begin position="1"/>
        <end position="25"/>
    </location>
</feature>
<keyword evidence="1" id="KW-1133">Transmembrane helix</keyword>
<dbReference type="AlphaFoldDB" id="A0A8T2IMI6"/>
<proteinExistence type="predicted"/>
<evidence type="ECO:0000256" key="2">
    <source>
        <dbReference type="SAM" id="SignalP"/>
    </source>
</evidence>
<keyword evidence="4" id="KW-1185">Reference proteome</keyword>
<reference evidence="3" key="1">
    <citation type="thesis" date="2020" institute="ProQuest LLC" country="789 East Eisenhower Parkway, Ann Arbor, MI, USA">
        <title>Comparative Genomics and Chromosome Evolution.</title>
        <authorList>
            <person name="Mudd A.B."/>
        </authorList>
    </citation>
    <scope>NUCLEOTIDE SEQUENCE</scope>
    <source>
        <strain evidence="3">Female2</strain>
        <tissue evidence="3">Blood</tissue>
    </source>
</reference>
<evidence type="ECO:0000313" key="3">
    <source>
        <dbReference type="EMBL" id="KAG8434109.1"/>
    </source>
</evidence>
<accession>A0A8T2IMI6</accession>
<keyword evidence="1" id="KW-0472">Membrane</keyword>
<feature type="chain" id="PRO_5035735122" evidence="2">
    <location>
        <begin position="26"/>
        <end position="79"/>
    </location>
</feature>
<organism evidence="3 4">
    <name type="scientific">Hymenochirus boettgeri</name>
    <name type="common">Congo dwarf clawed frog</name>
    <dbReference type="NCBI Taxonomy" id="247094"/>
    <lineage>
        <taxon>Eukaryota</taxon>
        <taxon>Metazoa</taxon>
        <taxon>Chordata</taxon>
        <taxon>Craniata</taxon>
        <taxon>Vertebrata</taxon>
        <taxon>Euteleostomi</taxon>
        <taxon>Amphibia</taxon>
        <taxon>Batrachia</taxon>
        <taxon>Anura</taxon>
        <taxon>Pipoidea</taxon>
        <taxon>Pipidae</taxon>
        <taxon>Pipinae</taxon>
        <taxon>Hymenochirus</taxon>
    </lineage>
</organism>
<protein>
    <submittedName>
        <fullName evidence="3">Uncharacterized protein</fullName>
    </submittedName>
</protein>
<name>A0A8T2IMI6_9PIPI</name>
<evidence type="ECO:0000313" key="4">
    <source>
        <dbReference type="Proteomes" id="UP000812440"/>
    </source>
</evidence>